<gene>
    <name evidence="5" type="ORF">V5N11_006944</name>
</gene>
<dbReference type="EMBL" id="JBANAX010000394">
    <property type="protein sequence ID" value="KAL1210628.1"/>
    <property type="molecule type" value="Genomic_DNA"/>
</dbReference>
<sequence length="307" mass="34575">MAQPSSFVLTRAKAEVPIDLDPKNLRSYIDRKVSLGLAPNSAGAVGMGASEGVLYLGVNVVLPGLPYNLSIHAVQFLIANLALNSERELHYLAVSSDGSICRPPCDLCRRFLHELRAPDKFNILIENKDENKHLMSLESLMILQGPKNLIPEEYYRLLKWRHNGLTLLNPHSDKEICADSDYDHQHHCTNLKCMGLVAANKSYAPYSECPSGVALRDSDNKVYVGWYMESVTYNILVMHNPSLGPLQAALVDFVTRTRGKEFKKIVEVVLVEKKDAKVRQEDTVRMILKKIAHRYYDFKVIHCSEPA</sequence>
<dbReference type="GO" id="GO:0008270">
    <property type="term" value="F:zinc ion binding"/>
    <property type="evidence" value="ECO:0007669"/>
    <property type="project" value="UniProtKB-ARBA"/>
</dbReference>
<comment type="caution">
    <text evidence="5">The sequence shown here is derived from an EMBL/GenBank/DDBJ whole genome shotgun (WGS) entry which is preliminary data.</text>
</comment>
<dbReference type="SUPFAM" id="SSF53927">
    <property type="entry name" value="Cytidine deaminase-like"/>
    <property type="match status" value="2"/>
</dbReference>
<reference evidence="5 6" key="1">
    <citation type="submission" date="2024-04" db="EMBL/GenBank/DDBJ databases">
        <title>Genome assembly C_amara_ONT_v2.</title>
        <authorList>
            <person name="Yant L."/>
            <person name="Moore C."/>
            <person name="Slenker M."/>
        </authorList>
    </citation>
    <scope>NUCLEOTIDE SEQUENCE [LARGE SCALE GENOMIC DNA]</scope>
    <source>
        <tissue evidence="5">Leaf</tissue>
    </source>
</reference>
<comment type="subunit">
    <text evidence="2">Homodimer.</text>
</comment>
<dbReference type="InterPro" id="IPR050202">
    <property type="entry name" value="Cyt/Deoxycyt_deaminase"/>
</dbReference>
<dbReference type="FunFam" id="3.40.140.10:FF:000006">
    <property type="entry name" value="Cytidine deaminase"/>
    <property type="match status" value="1"/>
</dbReference>
<dbReference type="InterPro" id="IPR013171">
    <property type="entry name" value="Cyd/dCyd_deaminase_Zn-bd"/>
</dbReference>
<dbReference type="PROSITE" id="PS51747">
    <property type="entry name" value="CYT_DCMP_DEAMINASES_2"/>
    <property type="match status" value="2"/>
</dbReference>
<evidence type="ECO:0000313" key="5">
    <source>
        <dbReference type="EMBL" id="KAL1210628.1"/>
    </source>
</evidence>
<feature type="binding site" evidence="3">
    <location>
        <position position="105"/>
    </location>
    <ligand>
        <name>Zn(2+)</name>
        <dbReference type="ChEBI" id="CHEBI:29105"/>
        <note>catalytic</note>
    </ligand>
</feature>
<dbReference type="Pfam" id="PF08211">
    <property type="entry name" value="dCMP_cyt_deam_2"/>
    <property type="match status" value="1"/>
</dbReference>
<organism evidence="5 6">
    <name type="scientific">Cardamine amara subsp. amara</name>
    <dbReference type="NCBI Taxonomy" id="228776"/>
    <lineage>
        <taxon>Eukaryota</taxon>
        <taxon>Viridiplantae</taxon>
        <taxon>Streptophyta</taxon>
        <taxon>Embryophyta</taxon>
        <taxon>Tracheophyta</taxon>
        <taxon>Spermatophyta</taxon>
        <taxon>Magnoliopsida</taxon>
        <taxon>eudicotyledons</taxon>
        <taxon>Gunneridae</taxon>
        <taxon>Pentapetalae</taxon>
        <taxon>rosids</taxon>
        <taxon>malvids</taxon>
        <taxon>Brassicales</taxon>
        <taxon>Brassicaceae</taxon>
        <taxon>Cardamineae</taxon>
        <taxon>Cardamine</taxon>
    </lineage>
</organism>
<evidence type="ECO:0000259" key="4">
    <source>
        <dbReference type="PROSITE" id="PS51747"/>
    </source>
</evidence>
<evidence type="ECO:0000313" key="6">
    <source>
        <dbReference type="Proteomes" id="UP001558713"/>
    </source>
</evidence>
<dbReference type="GO" id="GO:0004126">
    <property type="term" value="F:cytidine deaminase activity"/>
    <property type="evidence" value="ECO:0007669"/>
    <property type="project" value="UniProtKB-ARBA"/>
</dbReference>
<evidence type="ECO:0000256" key="1">
    <source>
        <dbReference type="ARBA" id="ARBA00006576"/>
    </source>
</evidence>
<dbReference type="PANTHER" id="PTHR11644">
    <property type="entry name" value="CYTIDINE DEAMINASE"/>
    <property type="match status" value="1"/>
</dbReference>
<keyword evidence="3" id="KW-0479">Metal-binding</keyword>
<comment type="cofactor">
    <cofactor evidence="3">
        <name>Zn(2+)</name>
        <dbReference type="ChEBI" id="CHEBI:29105"/>
    </cofactor>
    <text evidence="3">Binds 1 zinc ion.</text>
</comment>
<dbReference type="PIRSF" id="PIRSF006334">
    <property type="entry name" value="Cdd_plus_pseudo"/>
    <property type="match status" value="1"/>
</dbReference>
<dbReference type="GO" id="GO:0046135">
    <property type="term" value="P:pyrimidine nucleoside catabolic process"/>
    <property type="evidence" value="ECO:0007669"/>
    <property type="project" value="UniProtKB-ARBA"/>
</dbReference>
<dbReference type="Gene3D" id="3.40.140.10">
    <property type="entry name" value="Cytidine Deaminase, domain 2"/>
    <property type="match status" value="2"/>
</dbReference>
<keyword evidence="6" id="KW-1185">Reference proteome</keyword>
<dbReference type="AlphaFoldDB" id="A0ABD1AV58"/>
<protein>
    <submittedName>
        <fullName evidence="5">Cytidine deaminase 6</fullName>
    </submittedName>
</protein>
<dbReference type="PANTHER" id="PTHR11644:SF2">
    <property type="entry name" value="CYTIDINE DEAMINASE"/>
    <property type="match status" value="1"/>
</dbReference>
<feature type="domain" description="CMP/dCMP-type deaminase" evidence="4">
    <location>
        <begin position="186"/>
        <end position="307"/>
    </location>
</feature>
<proteinExistence type="inferred from homology"/>
<feature type="binding site" evidence="3">
    <location>
        <position position="108"/>
    </location>
    <ligand>
        <name>Zn(2+)</name>
        <dbReference type="ChEBI" id="CHEBI:29105"/>
        <note>catalytic</note>
    </ligand>
</feature>
<evidence type="ECO:0000256" key="3">
    <source>
        <dbReference type="PIRSR" id="PIRSR006334-3"/>
    </source>
</evidence>
<feature type="binding site" evidence="3">
    <location>
        <position position="72"/>
    </location>
    <ligand>
        <name>Zn(2+)</name>
        <dbReference type="ChEBI" id="CHEBI:29105"/>
        <note>catalytic</note>
    </ligand>
</feature>
<dbReference type="InterPro" id="IPR016193">
    <property type="entry name" value="Cytidine_deaminase-like"/>
</dbReference>
<feature type="domain" description="CMP/dCMP-type deaminase" evidence="4">
    <location>
        <begin position="20"/>
        <end position="137"/>
    </location>
</feature>
<dbReference type="Proteomes" id="UP001558713">
    <property type="component" value="Unassembled WGS sequence"/>
</dbReference>
<dbReference type="CDD" id="cd01283">
    <property type="entry name" value="cytidine_deaminase"/>
    <property type="match status" value="1"/>
</dbReference>
<comment type="similarity">
    <text evidence="1">Belongs to the cytidine and deoxycytidylate deaminase family.</text>
</comment>
<dbReference type="InterPro" id="IPR002125">
    <property type="entry name" value="CMP_dCMP_dom"/>
</dbReference>
<name>A0ABD1AV58_CARAN</name>
<evidence type="ECO:0000256" key="2">
    <source>
        <dbReference type="ARBA" id="ARBA00011738"/>
    </source>
</evidence>
<accession>A0ABD1AV58</accession>
<keyword evidence="3" id="KW-0862">Zinc</keyword>
<dbReference type="GO" id="GO:0042803">
    <property type="term" value="F:protein homodimerization activity"/>
    <property type="evidence" value="ECO:0007669"/>
    <property type="project" value="UniProtKB-ARBA"/>
</dbReference>
<dbReference type="GO" id="GO:0005829">
    <property type="term" value="C:cytosol"/>
    <property type="evidence" value="ECO:0007669"/>
    <property type="project" value="UniProtKB-ARBA"/>
</dbReference>